<protein>
    <submittedName>
        <fullName evidence="1">Uncharacterized protein</fullName>
    </submittedName>
</protein>
<accession>A0AA88L7D2</accession>
<name>A0AA88L7D2_ARTSF</name>
<dbReference type="EMBL" id="JAVRJZ010000012">
    <property type="protein sequence ID" value="KAK2715346.1"/>
    <property type="molecule type" value="Genomic_DNA"/>
</dbReference>
<sequence length="115" mass="13118">MIIISMEVQYSSDVCPKYKLHISSDDDADDWLPDLSVSNVESLSNLLAGELSSSDDETDNQVDGVREANNEQETSNNKDYLPLGVIVKKWNKIFGIKRCRALYRVHVAYWDRSFT</sequence>
<reference evidence="1" key="1">
    <citation type="submission" date="2023-07" db="EMBL/GenBank/DDBJ databases">
        <title>Chromosome-level genome assembly of Artemia franciscana.</title>
        <authorList>
            <person name="Jo E."/>
        </authorList>
    </citation>
    <scope>NUCLEOTIDE SEQUENCE</scope>
    <source>
        <tissue evidence="1">Whole body</tissue>
    </source>
</reference>
<dbReference type="Proteomes" id="UP001187531">
    <property type="component" value="Unassembled WGS sequence"/>
</dbReference>
<comment type="caution">
    <text evidence="1">The sequence shown here is derived from an EMBL/GenBank/DDBJ whole genome shotgun (WGS) entry which is preliminary data.</text>
</comment>
<dbReference type="AlphaFoldDB" id="A0AA88L7D2"/>
<keyword evidence="2" id="KW-1185">Reference proteome</keyword>
<gene>
    <name evidence="1" type="ORF">QYM36_010085</name>
</gene>
<evidence type="ECO:0000313" key="2">
    <source>
        <dbReference type="Proteomes" id="UP001187531"/>
    </source>
</evidence>
<organism evidence="1 2">
    <name type="scientific">Artemia franciscana</name>
    <name type="common">Brine shrimp</name>
    <name type="synonym">Artemia sanfranciscana</name>
    <dbReference type="NCBI Taxonomy" id="6661"/>
    <lineage>
        <taxon>Eukaryota</taxon>
        <taxon>Metazoa</taxon>
        <taxon>Ecdysozoa</taxon>
        <taxon>Arthropoda</taxon>
        <taxon>Crustacea</taxon>
        <taxon>Branchiopoda</taxon>
        <taxon>Anostraca</taxon>
        <taxon>Artemiidae</taxon>
        <taxon>Artemia</taxon>
    </lineage>
</organism>
<proteinExistence type="predicted"/>
<evidence type="ECO:0000313" key="1">
    <source>
        <dbReference type="EMBL" id="KAK2715346.1"/>
    </source>
</evidence>